<name>A0A0E9XMT6_ANGAN</name>
<sequence length="15" mass="1904">MLKVTDRLIWELMQK</sequence>
<evidence type="ECO:0000313" key="1">
    <source>
        <dbReference type="EMBL" id="JAI03161.1"/>
    </source>
</evidence>
<accession>A0A0E9XMT6</accession>
<organism evidence="1">
    <name type="scientific">Anguilla anguilla</name>
    <name type="common">European freshwater eel</name>
    <name type="synonym">Muraena anguilla</name>
    <dbReference type="NCBI Taxonomy" id="7936"/>
    <lineage>
        <taxon>Eukaryota</taxon>
        <taxon>Metazoa</taxon>
        <taxon>Chordata</taxon>
        <taxon>Craniata</taxon>
        <taxon>Vertebrata</taxon>
        <taxon>Euteleostomi</taxon>
        <taxon>Actinopterygii</taxon>
        <taxon>Neopterygii</taxon>
        <taxon>Teleostei</taxon>
        <taxon>Anguilliformes</taxon>
        <taxon>Anguillidae</taxon>
        <taxon>Anguilla</taxon>
    </lineage>
</organism>
<proteinExistence type="predicted"/>
<dbReference type="EMBL" id="GBXM01005417">
    <property type="protein sequence ID" value="JAI03161.1"/>
    <property type="molecule type" value="Transcribed_RNA"/>
</dbReference>
<reference evidence="1" key="2">
    <citation type="journal article" date="2015" name="Fish Shellfish Immunol.">
        <title>Early steps in the European eel (Anguilla anguilla)-Vibrio vulnificus interaction in the gills: Role of the RtxA13 toxin.</title>
        <authorList>
            <person name="Callol A."/>
            <person name="Pajuelo D."/>
            <person name="Ebbesson L."/>
            <person name="Teles M."/>
            <person name="MacKenzie S."/>
            <person name="Amaro C."/>
        </authorList>
    </citation>
    <scope>NUCLEOTIDE SEQUENCE</scope>
</reference>
<reference evidence="1" key="1">
    <citation type="submission" date="2014-11" db="EMBL/GenBank/DDBJ databases">
        <authorList>
            <person name="Amaro Gonzalez C."/>
        </authorList>
    </citation>
    <scope>NUCLEOTIDE SEQUENCE</scope>
</reference>
<protein>
    <submittedName>
        <fullName evidence="1">Uncharacterized protein</fullName>
    </submittedName>
</protein>